<sequence length="366" mass="41681">MGILKFRKQHSKKVENEKVKTLIQEQIVQERTLQENLERVNTLEVENDFLKRKIALLENENYKLKEGLTNIQGNMGDSVENSYQALEKLNEVDSSMDEIRQDSKEILDDIMSLESNMEYTSKSSTDIEEGVNAILEAIEGISTIAFQSKMLSFNASVEAARAGEAGKGFAVVAEEVQKLATSTTDLLNHIKEKTDYFTTISKTLQESAQESLRKTKDINTRIDNFNTTIADTTVKNKDALNDISATNDEIFMSLAKLDHVIWKINTYISIIEEKPTFDFVDHHNCRLGKWYYQGEGQESFSHLNCFSHIESDHAHVHNGTKHIFDYLSNVKENIEHITDGINEMERASEGVFDGLDRILDEKKRSA</sequence>
<dbReference type="Pfam" id="PF00015">
    <property type="entry name" value="MCPsignal"/>
    <property type="match status" value="1"/>
</dbReference>
<evidence type="ECO:0000256" key="2">
    <source>
        <dbReference type="PROSITE-ProRule" id="PRU00284"/>
    </source>
</evidence>
<dbReference type="PANTHER" id="PTHR32089">
    <property type="entry name" value="METHYL-ACCEPTING CHEMOTAXIS PROTEIN MCPB"/>
    <property type="match status" value="1"/>
</dbReference>
<evidence type="ECO:0000259" key="4">
    <source>
        <dbReference type="PROSITE" id="PS50111"/>
    </source>
</evidence>
<dbReference type="RefSeq" id="WP_115361584.1">
    <property type="nucleotide sequence ID" value="NZ_QDKL01000002.1"/>
</dbReference>
<gene>
    <name evidence="5" type="ORF">DAY19_08990</name>
</gene>
<feature type="coiled-coil region" evidence="3">
    <location>
        <begin position="33"/>
        <end position="60"/>
    </location>
</feature>
<dbReference type="Gene3D" id="1.20.120.30">
    <property type="entry name" value="Aspartate receptor, ligand-binding domain"/>
    <property type="match status" value="1"/>
</dbReference>
<dbReference type="SMART" id="SM00283">
    <property type="entry name" value="MA"/>
    <property type="match status" value="1"/>
</dbReference>
<protein>
    <recommendedName>
        <fullName evidence="4">Methyl-accepting transducer domain-containing protein</fullName>
    </recommendedName>
</protein>
<evidence type="ECO:0000313" key="5">
    <source>
        <dbReference type="EMBL" id="RZF21814.1"/>
    </source>
</evidence>
<evidence type="ECO:0000313" key="6">
    <source>
        <dbReference type="Proteomes" id="UP000443582"/>
    </source>
</evidence>
<organism evidence="5 6">
    <name type="scientific">Halobacteriovorax vibrionivorans</name>
    <dbReference type="NCBI Taxonomy" id="2152716"/>
    <lineage>
        <taxon>Bacteria</taxon>
        <taxon>Pseudomonadati</taxon>
        <taxon>Bdellovibrionota</taxon>
        <taxon>Bacteriovoracia</taxon>
        <taxon>Bacteriovoracales</taxon>
        <taxon>Halobacteriovoraceae</taxon>
        <taxon>Halobacteriovorax</taxon>
    </lineage>
</organism>
<name>A0ABY0IH12_9BACT</name>
<dbReference type="EMBL" id="QDKL01000002">
    <property type="protein sequence ID" value="RZF21814.1"/>
    <property type="molecule type" value="Genomic_DNA"/>
</dbReference>
<dbReference type="InterPro" id="IPR004089">
    <property type="entry name" value="MCPsignal_dom"/>
</dbReference>
<dbReference type="PANTHER" id="PTHR32089:SF112">
    <property type="entry name" value="LYSOZYME-LIKE PROTEIN-RELATED"/>
    <property type="match status" value="1"/>
</dbReference>
<dbReference type="SUPFAM" id="SSF58104">
    <property type="entry name" value="Methyl-accepting chemotaxis protein (MCP) signaling domain"/>
    <property type="match status" value="1"/>
</dbReference>
<evidence type="ECO:0000256" key="3">
    <source>
        <dbReference type="SAM" id="Coils"/>
    </source>
</evidence>
<dbReference type="Gene3D" id="6.10.250.3200">
    <property type="match status" value="1"/>
</dbReference>
<comment type="caution">
    <text evidence="5">The sequence shown here is derived from an EMBL/GenBank/DDBJ whole genome shotgun (WGS) entry which is preliminary data.</text>
</comment>
<keyword evidence="3" id="KW-0175">Coiled coil</keyword>
<dbReference type="PROSITE" id="PS50111">
    <property type="entry name" value="CHEMOTAXIS_TRANSDUC_2"/>
    <property type="match status" value="1"/>
</dbReference>
<keyword evidence="6" id="KW-1185">Reference proteome</keyword>
<evidence type="ECO:0000256" key="1">
    <source>
        <dbReference type="ARBA" id="ARBA00023224"/>
    </source>
</evidence>
<accession>A0ABY0IH12</accession>
<dbReference type="Proteomes" id="UP000443582">
    <property type="component" value="Unassembled WGS sequence"/>
</dbReference>
<keyword evidence="1 2" id="KW-0807">Transducer</keyword>
<reference evidence="6" key="1">
    <citation type="journal article" date="2019" name="Int. J. Syst. Evol. Microbiol.">
        <title>Halobacteriovorax valvorus sp. nov., a novel prokaryotic predator isolated from coastal seawater of China.</title>
        <authorList>
            <person name="Chen M.-X."/>
        </authorList>
    </citation>
    <scope>NUCLEOTIDE SEQUENCE [LARGE SCALE GENOMIC DNA]</scope>
    <source>
        <strain evidence="6">BL9</strain>
    </source>
</reference>
<feature type="domain" description="Methyl-accepting transducer" evidence="4">
    <location>
        <begin position="68"/>
        <end position="260"/>
    </location>
</feature>
<proteinExistence type="predicted"/>